<feature type="transmembrane region" description="Helical" evidence="5">
    <location>
        <begin position="58"/>
        <end position="81"/>
    </location>
</feature>
<reference evidence="7 8" key="1">
    <citation type="submission" date="2020-08" db="EMBL/GenBank/DDBJ databases">
        <title>Sphingomonas sp. sand1-3 16S ribosomal RNA gene Genome sequencing and assembly.</title>
        <authorList>
            <person name="Kang M."/>
        </authorList>
    </citation>
    <scope>NUCLEOTIDE SEQUENCE [LARGE SCALE GENOMIC DNA]</scope>
    <source>
        <strain evidence="8">sand1-3</strain>
    </source>
</reference>
<gene>
    <name evidence="7" type="ORF">H8M03_04405</name>
</gene>
<dbReference type="Gene3D" id="1.20.1540.10">
    <property type="entry name" value="Rhomboid-like"/>
    <property type="match status" value="1"/>
</dbReference>
<accession>A0A7G9L4M6</accession>
<dbReference type="GO" id="GO:0006508">
    <property type="term" value="P:proteolysis"/>
    <property type="evidence" value="ECO:0007669"/>
    <property type="project" value="UniProtKB-KW"/>
</dbReference>
<dbReference type="InterPro" id="IPR050925">
    <property type="entry name" value="Rhomboid_protease_S54"/>
</dbReference>
<feature type="transmembrane region" description="Helical" evidence="5">
    <location>
        <begin position="116"/>
        <end position="138"/>
    </location>
</feature>
<keyword evidence="7" id="KW-0378">Hydrolase</keyword>
<dbReference type="PANTHER" id="PTHR43731:SF26">
    <property type="entry name" value="RHOMBOID-LIKE PROTEIN 10, CHLOROPLASTIC"/>
    <property type="match status" value="1"/>
</dbReference>
<evidence type="ECO:0000256" key="3">
    <source>
        <dbReference type="ARBA" id="ARBA00022989"/>
    </source>
</evidence>
<evidence type="ECO:0000256" key="1">
    <source>
        <dbReference type="ARBA" id="ARBA00004141"/>
    </source>
</evidence>
<dbReference type="EMBL" id="CP060697">
    <property type="protein sequence ID" value="QNM83575.1"/>
    <property type="molecule type" value="Genomic_DNA"/>
</dbReference>
<keyword evidence="2 5" id="KW-0812">Transmembrane</keyword>
<dbReference type="Proteomes" id="UP000515861">
    <property type="component" value="Chromosome"/>
</dbReference>
<dbReference type="PANTHER" id="PTHR43731">
    <property type="entry name" value="RHOMBOID PROTEASE"/>
    <property type="match status" value="1"/>
</dbReference>
<dbReference type="KEGG" id="ssau:H8M03_04405"/>
<name>A0A7G9L4M6_9SPHN</name>
<evidence type="ECO:0000256" key="2">
    <source>
        <dbReference type="ARBA" id="ARBA00022692"/>
    </source>
</evidence>
<evidence type="ECO:0000256" key="4">
    <source>
        <dbReference type="ARBA" id="ARBA00023136"/>
    </source>
</evidence>
<dbReference type="AlphaFoldDB" id="A0A7G9L4M6"/>
<dbReference type="RefSeq" id="WP_187480530.1">
    <property type="nucleotide sequence ID" value="NZ_CP060697.1"/>
</dbReference>
<dbReference type="Pfam" id="PF01694">
    <property type="entry name" value="Rhomboid"/>
    <property type="match status" value="1"/>
</dbReference>
<dbReference type="GO" id="GO:0004252">
    <property type="term" value="F:serine-type endopeptidase activity"/>
    <property type="evidence" value="ECO:0007669"/>
    <property type="project" value="InterPro"/>
</dbReference>
<evidence type="ECO:0000256" key="5">
    <source>
        <dbReference type="SAM" id="Phobius"/>
    </source>
</evidence>
<feature type="transmembrane region" description="Helical" evidence="5">
    <location>
        <begin position="88"/>
        <end position="110"/>
    </location>
</feature>
<comment type="subcellular location">
    <subcellularLocation>
        <location evidence="1">Membrane</location>
        <topology evidence="1">Multi-pass membrane protein</topology>
    </subcellularLocation>
</comment>
<organism evidence="7 8">
    <name type="scientific">Sphingomonas sabuli</name>
    <dbReference type="NCBI Taxonomy" id="2764186"/>
    <lineage>
        <taxon>Bacteria</taxon>
        <taxon>Pseudomonadati</taxon>
        <taxon>Pseudomonadota</taxon>
        <taxon>Alphaproteobacteria</taxon>
        <taxon>Sphingomonadales</taxon>
        <taxon>Sphingomonadaceae</taxon>
        <taxon>Sphingomonas</taxon>
    </lineage>
</organism>
<feature type="transmembrane region" description="Helical" evidence="5">
    <location>
        <begin position="150"/>
        <end position="169"/>
    </location>
</feature>
<proteinExistence type="predicted"/>
<keyword evidence="7" id="KW-0645">Protease</keyword>
<protein>
    <submittedName>
        <fullName evidence="7">Rhomboid family intramembrane serine protease</fullName>
    </submittedName>
</protein>
<keyword evidence="4 5" id="KW-0472">Membrane</keyword>
<keyword evidence="8" id="KW-1185">Reference proteome</keyword>
<evidence type="ECO:0000313" key="8">
    <source>
        <dbReference type="Proteomes" id="UP000515861"/>
    </source>
</evidence>
<dbReference type="SUPFAM" id="SSF144091">
    <property type="entry name" value="Rhomboid-like"/>
    <property type="match status" value="1"/>
</dbReference>
<dbReference type="InterPro" id="IPR022764">
    <property type="entry name" value="Peptidase_S54_rhomboid_dom"/>
</dbReference>
<keyword evidence="3 5" id="KW-1133">Transmembrane helix</keyword>
<dbReference type="GO" id="GO:0016020">
    <property type="term" value="C:membrane"/>
    <property type="evidence" value="ECO:0007669"/>
    <property type="project" value="UniProtKB-SubCell"/>
</dbReference>
<feature type="domain" description="Peptidase S54 rhomboid" evidence="6">
    <location>
        <begin position="59"/>
        <end position="198"/>
    </location>
</feature>
<evidence type="ECO:0000313" key="7">
    <source>
        <dbReference type="EMBL" id="QNM83575.1"/>
    </source>
</evidence>
<evidence type="ECO:0000259" key="6">
    <source>
        <dbReference type="Pfam" id="PF01694"/>
    </source>
</evidence>
<feature type="transmembrane region" description="Helical" evidence="5">
    <location>
        <begin position="175"/>
        <end position="196"/>
    </location>
</feature>
<dbReference type="InterPro" id="IPR035952">
    <property type="entry name" value="Rhomboid-like_sf"/>
</dbReference>
<sequence length="208" mass="21627">MTFLRTATGIIAIVTALAWLLAAATGYSNTAAVAAGFIPDRLSGMVLLGPAVPAVLTPLSSTLVHSGILHLGLNLLILVWCGRAVERVLGSGALIFIYVVSAYVAAMAQWAVDPNAAVPMVGASGAISGIIGAFALSFGQQKQIVASARLNRLLNALWLLAAWVVLQLMTGMLAGLQGMLLATPAHVGGFVAGLLMQRPLLLWRYRNA</sequence>